<reference evidence="1" key="2">
    <citation type="submission" date="2024-02" db="EMBL/GenBank/DDBJ databases">
        <authorList>
            <person name="Hu B."/>
        </authorList>
    </citation>
    <scope>NUCLEOTIDE SEQUENCE</scope>
    <source>
        <strain evidence="1">5A/Kenya/BAT1541/2015</strain>
    </source>
</reference>
<protein>
    <submittedName>
        <fullName evidence="1">Minor structural protein</fullName>
    </submittedName>
</protein>
<sequence>MGSWTQGVLASVGLATDLATNIGSLVINAQNADTNRKLAAAQMDAIQRNLELQKRAQDIELTLANPTWRYNKAIEAGYDMTSAMQFAGRTAPRISGGVHLGPVKQLEVDGMARHRLANAGLAAGQLFSHGAPGPRRQIQAGRPVYFHPDNLQDRVQNWVNRLPASSSGTWSSNSTQSTSLSSVFGVHPPRGVTIGHGGAHSVWSSTSV</sequence>
<name>A0AAU7E3N8_9CALI</name>
<proteinExistence type="predicted"/>
<evidence type="ECO:0000313" key="1">
    <source>
        <dbReference type="EMBL" id="XBH24190.1"/>
    </source>
</evidence>
<organism evidence="1">
    <name type="scientific">Mops bat calicivirus</name>
    <dbReference type="NCBI Taxonomy" id="3141891"/>
    <lineage>
        <taxon>Viruses</taxon>
        <taxon>Riboviria</taxon>
        <taxon>Orthornavirae</taxon>
        <taxon>Pisuviricota</taxon>
        <taxon>Pisoniviricetes</taxon>
        <taxon>Picornavirales</taxon>
        <taxon>Caliciviridae</taxon>
    </lineage>
</organism>
<accession>A0AAU7E3N8</accession>
<dbReference type="EMBL" id="PP712025">
    <property type="protein sequence ID" value="XBH24190.1"/>
    <property type="molecule type" value="Genomic_RNA"/>
</dbReference>
<reference evidence="1" key="1">
    <citation type="journal article" date="2024" name="Microbiome">
        <title>Substantial viral diversity in bats and rodents from East Africa: insights into evolution, recombination, and cocirculation.</title>
        <authorList>
            <person name="Wang D."/>
            <person name="Yang X."/>
            <person name="Ren Z."/>
            <person name="Hu B."/>
            <person name="Zhao H."/>
            <person name="Yang K."/>
            <person name="Shi P."/>
            <person name="Zhang Z."/>
            <person name="Feng Q."/>
            <person name="Nawenja C.V."/>
            <person name="Obanda V."/>
            <person name="Robert K."/>
            <person name="Nalikka B."/>
            <person name="Waruhiu C.N."/>
            <person name="Ochola G.O."/>
            <person name="Onyuok S.O."/>
            <person name="Ochieng H."/>
            <person name="Li B."/>
            <person name="Zhu Y."/>
            <person name="Si H."/>
            <person name="Yin J."/>
            <person name="Kristiansen K."/>
            <person name="Jin X."/>
            <person name="Xu X."/>
            <person name="Xiao M."/>
            <person name="Agwanda B."/>
            <person name="Ommeh S."/>
            <person name="Li J."/>
            <person name="Shi Z.L."/>
        </authorList>
    </citation>
    <scope>NUCLEOTIDE SEQUENCE</scope>
    <source>
        <strain evidence="1">5A/Kenya/BAT1541/2015</strain>
    </source>
</reference>